<sequence>MAEASILPPQQHKQPSRKGKKAWRKNVDITEVQDGLEEVREEVIKHGGVIAERDSAELFVTDTTGSKDIQKAYARANKLLKADEILAQRSAVPSVATHKRPAGSRVTDGLVEPSSKRRRDYVSRKEYERLRKFAYGGNSVHKDVVKQGDDADYDPWAAEASTQPAELPFLAKKNAVREPVTLKQAPISLAKSGKAISAVRKPEAGKSYNPLFEDWEALIQREGDKAVAEERQRLEEERQEEERQAMIAKAQAEEDTEHWESEWESEWEGIMSEKEDAEQNRSWLRKKRPERKTPAERNKIKRRKQEEQRKRHEEKMRTRDLDLAQLKALAKENRNSSSRPQAEPLPEESSSSEGEDIKLRRRRPKHVPEAPLEVVLADELEDSLRRLRPEGNLLQDRYRSMILRGKIESRAKITQPKKPKREVKEKWSYKDWKLK</sequence>
<feature type="region of interest" description="Disordered" evidence="6">
    <location>
        <begin position="224"/>
        <end position="368"/>
    </location>
</feature>
<keyword evidence="3 5" id="KW-0690">Ribosome biogenesis</keyword>
<name>A0A0D2AKS3_9PEZI</name>
<accession>A0A0D2AKS3</accession>
<evidence type="ECO:0000256" key="6">
    <source>
        <dbReference type="SAM" id="MobiDB-lite"/>
    </source>
</evidence>
<dbReference type="PANTHER" id="PTHR14211">
    <property type="entry name" value="GLIOMA SUPPRESSOR CANDIDATE REGION GENE 2"/>
    <property type="match status" value="1"/>
</dbReference>
<feature type="compositionally biased region" description="Basic and acidic residues" evidence="6">
    <location>
        <begin position="224"/>
        <end position="244"/>
    </location>
</feature>
<feature type="compositionally biased region" description="Acidic residues" evidence="6">
    <location>
        <begin position="253"/>
        <end position="267"/>
    </location>
</feature>
<evidence type="ECO:0000256" key="5">
    <source>
        <dbReference type="PIRNR" id="PIRNR017302"/>
    </source>
</evidence>
<comment type="similarity">
    <text evidence="1 5">Belongs to the NOP53 family.</text>
</comment>
<dbReference type="PIRSF" id="PIRSF017302">
    <property type="entry name" value="Gltscr2"/>
    <property type="match status" value="1"/>
</dbReference>
<feature type="compositionally biased region" description="Basic residues" evidence="6">
    <location>
        <begin position="14"/>
        <end position="24"/>
    </location>
</feature>
<dbReference type="GO" id="GO:0006364">
    <property type="term" value="P:rRNA processing"/>
    <property type="evidence" value="ECO:0007669"/>
    <property type="project" value="TreeGrafter"/>
</dbReference>
<reference evidence="7 8" key="1">
    <citation type="submission" date="2015-01" db="EMBL/GenBank/DDBJ databases">
        <title>The Genome Sequence of Ochroconis gallopava CBS43764.</title>
        <authorList>
            <consortium name="The Broad Institute Genomics Platform"/>
            <person name="Cuomo C."/>
            <person name="de Hoog S."/>
            <person name="Gorbushina A."/>
            <person name="Stielow B."/>
            <person name="Teixiera M."/>
            <person name="Abouelleil A."/>
            <person name="Chapman S.B."/>
            <person name="Priest M."/>
            <person name="Young S.K."/>
            <person name="Wortman J."/>
            <person name="Nusbaum C."/>
            <person name="Birren B."/>
        </authorList>
    </citation>
    <scope>NUCLEOTIDE SEQUENCE [LARGE SCALE GENOMIC DNA]</scope>
    <source>
        <strain evidence="7 8">CBS 43764</strain>
    </source>
</reference>
<organism evidence="7 8">
    <name type="scientific">Verruconis gallopava</name>
    <dbReference type="NCBI Taxonomy" id="253628"/>
    <lineage>
        <taxon>Eukaryota</taxon>
        <taxon>Fungi</taxon>
        <taxon>Dikarya</taxon>
        <taxon>Ascomycota</taxon>
        <taxon>Pezizomycotina</taxon>
        <taxon>Dothideomycetes</taxon>
        <taxon>Pleosporomycetidae</taxon>
        <taxon>Venturiales</taxon>
        <taxon>Sympoventuriaceae</taxon>
        <taxon>Verruconis</taxon>
    </lineage>
</organism>
<protein>
    <recommendedName>
        <fullName evidence="2 5">Ribosome biogenesis protein NOP53</fullName>
    </recommendedName>
</protein>
<dbReference type="EMBL" id="KN847575">
    <property type="protein sequence ID" value="KIV99613.1"/>
    <property type="molecule type" value="Genomic_DNA"/>
</dbReference>
<evidence type="ECO:0000313" key="7">
    <source>
        <dbReference type="EMBL" id="KIV99613.1"/>
    </source>
</evidence>
<feature type="region of interest" description="Disordered" evidence="6">
    <location>
        <begin position="410"/>
        <end position="435"/>
    </location>
</feature>
<dbReference type="GO" id="GO:0005730">
    <property type="term" value="C:nucleolus"/>
    <property type="evidence" value="ECO:0007669"/>
    <property type="project" value="UniProtKB-SubCell"/>
</dbReference>
<dbReference type="RefSeq" id="XP_016209483.1">
    <property type="nucleotide sequence ID" value="XM_016362743.1"/>
</dbReference>
<dbReference type="GO" id="GO:0005654">
    <property type="term" value="C:nucleoplasm"/>
    <property type="evidence" value="ECO:0007669"/>
    <property type="project" value="UniProtKB-SubCell"/>
</dbReference>
<gene>
    <name evidence="7" type="ORF">PV09_08788</name>
</gene>
<dbReference type="Proteomes" id="UP000053259">
    <property type="component" value="Unassembled WGS sequence"/>
</dbReference>
<dbReference type="GeneID" id="27316761"/>
<dbReference type="GO" id="GO:0000027">
    <property type="term" value="P:ribosomal large subunit assembly"/>
    <property type="evidence" value="ECO:0007669"/>
    <property type="project" value="UniProtKB-UniRule"/>
</dbReference>
<comment type="subcellular location">
    <subcellularLocation>
        <location evidence="5">Nucleus</location>
        <location evidence="5">Nucleolus</location>
    </subcellularLocation>
    <subcellularLocation>
        <location evidence="5">Nucleus</location>
        <location evidence="5">Nucleoplasm</location>
    </subcellularLocation>
</comment>
<dbReference type="GO" id="GO:0008097">
    <property type="term" value="F:5S rRNA binding"/>
    <property type="evidence" value="ECO:0007669"/>
    <property type="project" value="TreeGrafter"/>
</dbReference>
<comment type="function">
    <text evidence="5">May play a role in ribosome biogenesis.</text>
</comment>
<dbReference type="PANTHER" id="PTHR14211:SF7">
    <property type="entry name" value="RIBOSOME BIOGENESIS PROTEIN NOP53"/>
    <property type="match status" value="1"/>
</dbReference>
<evidence type="ECO:0000256" key="1">
    <source>
        <dbReference type="ARBA" id="ARBA00008838"/>
    </source>
</evidence>
<feature type="compositionally biased region" description="Basic and acidic residues" evidence="6">
    <location>
        <begin position="422"/>
        <end position="435"/>
    </location>
</feature>
<dbReference type="OrthoDB" id="5072at2759"/>
<dbReference type="STRING" id="253628.A0A0D2AKS3"/>
<feature type="region of interest" description="Disordered" evidence="6">
    <location>
        <begin position="1"/>
        <end position="25"/>
    </location>
</feature>
<dbReference type="InParanoid" id="A0A0D2AKS3"/>
<dbReference type="InterPro" id="IPR011687">
    <property type="entry name" value="Nop53/GLTSCR2"/>
</dbReference>
<evidence type="ECO:0000313" key="8">
    <source>
        <dbReference type="Proteomes" id="UP000053259"/>
    </source>
</evidence>
<dbReference type="Pfam" id="PF07767">
    <property type="entry name" value="Nop53"/>
    <property type="match status" value="1"/>
</dbReference>
<dbReference type="HOGENOM" id="CLU_035888_1_0_1"/>
<evidence type="ECO:0000256" key="3">
    <source>
        <dbReference type="ARBA" id="ARBA00022517"/>
    </source>
</evidence>
<proteinExistence type="inferred from homology"/>
<evidence type="ECO:0000256" key="4">
    <source>
        <dbReference type="ARBA" id="ARBA00023242"/>
    </source>
</evidence>
<feature type="region of interest" description="Disordered" evidence="6">
    <location>
        <begin position="92"/>
        <end position="117"/>
    </location>
</feature>
<keyword evidence="8" id="KW-1185">Reference proteome</keyword>
<keyword evidence="4 5" id="KW-0539">Nucleus</keyword>
<dbReference type="FunCoup" id="A0A0D2AKS3">
    <property type="interactions" value="603"/>
</dbReference>
<dbReference type="AlphaFoldDB" id="A0A0D2AKS3"/>
<feature type="compositionally biased region" description="Basic and acidic residues" evidence="6">
    <location>
        <begin position="291"/>
        <end position="322"/>
    </location>
</feature>
<dbReference type="VEuPathDB" id="FungiDB:PV09_08788"/>
<evidence type="ECO:0000256" key="2">
    <source>
        <dbReference type="ARBA" id="ARBA00018339"/>
    </source>
</evidence>